<dbReference type="InterPro" id="IPR017441">
    <property type="entry name" value="Protein_kinase_ATP_BS"/>
</dbReference>
<dbReference type="InterPro" id="IPR027383">
    <property type="entry name" value="Znf_put"/>
</dbReference>
<evidence type="ECO:0000256" key="7">
    <source>
        <dbReference type="SAM" id="MobiDB-lite"/>
    </source>
</evidence>
<reference evidence="9 10" key="1">
    <citation type="submission" date="2019-08" db="EMBL/GenBank/DDBJ databases">
        <title>Archangium and Cystobacter genomes.</title>
        <authorList>
            <person name="Chen I.-C.K."/>
            <person name="Wielgoss S."/>
        </authorList>
    </citation>
    <scope>NUCLEOTIDE SEQUENCE [LARGE SCALE GENOMIC DNA]</scope>
    <source>
        <strain evidence="9 10">Cbm 6</strain>
    </source>
</reference>
<evidence type="ECO:0000313" key="9">
    <source>
        <dbReference type="EMBL" id="WNG50316.1"/>
    </source>
</evidence>
<dbReference type="PROSITE" id="PS00108">
    <property type="entry name" value="PROTEIN_KINASE_ST"/>
    <property type="match status" value="1"/>
</dbReference>
<dbReference type="PANTHER" id="PTHR45641">
    <property type="entry name" value="TETRATRICOPEPTIDE REPEAT PROTEIN (AFU_ORTHOLOGUE AFUA_6G03870)"/>
    <property type="match status" value="1"/>
</dbReference>
<keyword evidence="2 6" id="KW-0547">Nucleotide-binding</keyword>
<feature type="domain" description="Protein kinase" evidence="8">
    <location>
        <begin position="71"/>
        <end position="353"/>
    </location>
</feature>
<sequence length="1047" mass="115099">MKCPDETTLSDFLEGLLPEDRRARVLAHVEDCAGCQRALAAGEDSAPGSTVPQTPDEVLSPLTRGATLSRYVVLERIGQGAMGVVYAAYDPELDRQVALKLLRPEGHRVEELRRRLLREAQSLARLSHPNVVSAHDVGTCGDGLFLTMDLVEGTTLEEWLKQPRPWREVLRVFLEAGRGLAAAHAAGLVHRDFKPANVLVGHNGEVRVTDFGLASSPGQPAAPLLHPRPEPARDNAALPLTRTGALLGTPAYMAPEQLQGHGASARSDQFSFCVALHEALYGERPYQGHSLEELVRAMLEGRVQPPGHESKVPFWVRRAVRRGLRARPEERFPSMEELLAALSPRALRLRTWVAVSAAASLVGLAVGYEVAHRREVRCAQEAEKLATVWGPEQRERVRTAFLATGRPYAASIWENVSAALDAHAARWRELRTETCMASSSTPTTTGLQTAACLDTQLWQFAAITEVLQKADAQTVQNAPQMMASLEGLTGCHSTPALVTRPQPPDDLRPRVDAVRRRLAEARARMDAGSHAQGLEVTSALVPEAQSIGYRPLEAEVLVLHGQLHGLVGKYKEAEELLYRALWAADAGGDDETVARVWLLLIWVVGEQKARMDEADRLVQHARAAVERLGKERFPAIATEFHLRMGALLLVQGKLDEADAEFSSGLSLSRELYGPESLRTAHFISSLGRVRSRQQRGPEAAALYRQAQALRERIWGPDHPGHALNLSNLASALLWMGQPEEALATLRRSLALLESSRAPDHPSLATPLNNLAALLRRRGQLDEARRYFQRALAIFERTKGPDHPNTAAALCGLGYVEADAQRFDEALVHGQEALTRVERALGPDTPRAATSLECLGHIALRAGRYEQARRHLTRALHLVDKEYGPDNATATTVLRDLAQVELATGAPRAALVHCERARRLDEKAQGAESPDAALGLACMAEVHLALGAPEQAVPLLEHARRVHQRAPLDLLDESHTSFLLARALWERHNAQDRERAAAFAEEARALLSTQKPRGHSELRQVMDWIARHPARDDGRSARRPHERRGGDR</sequence>
<dbReference type="PROSITE" id="PS50011">
    <property type="entry name" value="PROTEIN_KINASE_DOM"/>
    <property type="match status" value="1"/>
</dbReference>
<dbReference type="CDD" id="cd14014">
    <property type="entry name" value="STKc_PknB_like"/>
    <property type="match status" value="1"/>
</dbReference>
<dbReference type="InterPro" id="IPR011009">
    <property type="entry name" value="Kinase-like_dom_sf"/>
</dbReference>
<name>A0ABY9X4I2_9BACT</name>
<protein>
    <submittedName>
        <fullName evidence="9">Tetratricopeptide repeat protein</fullName>
    </submittedName>
</protein>
<dbReference type="Gene3D" id="1.25.40.10">
    <property type="entry name" value="Tetratricopeptide repeat domain"/>
    <property type="match status" value="3"/>
</dbReference>
<accession>A0ABY9X4I2</accession>
<evidence type="ECO:0000259" key="8">
    <source>
        <dbReference type="PROSITE" id="PS50011"/>
    </source>
</evidence>
<keyword evidence="10" id="KW-1185">Reference proteome</keyword>
<keyword evidence="1" id="KW-0677">Repeat</keyword>
<dbReference type="PROSITE" id="PS50005">
    <property type="entry name" value="TPR"/>
    <property type="match status" value="2"/>
</dbReference>
<dbReference type="Pfam" id="PF13490">
    <property type="entry name" value="zf-HC2"/>
    <property type="match status" value="1"/>
</dbReference>
<evidence type="ECO:0000256" key="1">
    <source>
        <dbReference type="ARBA" id="ARBA00022737"/>
    </source>
</evidence>
<dbReference type="EMBL" id="CP043494">
    <property type="protein sequence ID" value="WNG50316.1"/>
    <property type="molecule type" value="Genomic_DNA"/>
</dbReference>
<dbReference type="Gene3D" id="1.10.510.10">
    <property type="entry name" value="Transferase(Phosphotransferase) domain 1"/>
    <property type="match status" value="1"/>
</dbReference>
<keyword evidence="3 5" id="KW-0802">TPR repeat</keyword>
<dbReference type="Pfam" id="PF00069">
    <property type="entry name" value="Pkinase"/>
    <property type="match status" value="1"/>
</dbReference>
<gene>
    <name evidence="9" type="ORF">F0U60_43925</name>
</gene>
<evidence type="ECO:0000256" key="2">
    <source>
        <dbReference type="ARBA" id="ARBA00022741"/>
    </source>
</evidence>
<dbReference type="InterPro" id="IPR008271">
    <property type="entry name" value="Ser/Thr_kinase_AS"/>
</dbReference>
<dbReference type="PROSITE" id="PS00107">
    <property type="entry name" value="PROTEIN_KINASE_ATP"/>
    <property type="match status" value="1"/>
</dbReference>
<evidence type="ECO:0000256" key="5">
    <source>
        <dbReference type="PROSITE-ProRule" id="PRU00339"/>
    </source>
</evidence>
<dbReference type="SUPFAM" id="SSF56112">
    <property type="entry name" value="Protein kinase-like (PK-like)"/>
    <property type="match status" value="1"/>
</dbReference>
<dbReference type="SMART" id="SM00028">
    <property type="entry name" value="TPR"/>
    <property type="match status" value="8"/>
</dbReference>
<dbReference type="SUPFAM" id="SSF48452">
    <property type="entry name" value="TPR-like"/>
    <property type="match status" value="4"/>
</dbReference>
<keyword evidence="4 6" id="KW-0067">ATP-binding</keyword>
<evidence type="ECO:0000256" key="6">
    <source>
        <dbReference type="PROSITE-ProRule" id="PRU10141"/>
    </source>
</evidence>
<evidence type="ECO:0000313" key="10">
    <source>
        <dbReference type="Proteomes" id="UP001611383"/>
    </source>
</evidence>
<dbReference type="InterPro" id="IPR011990">
    <property type="entry name" value="TPR-like_helical_dom_sf"/>
</dbReference>
<proteinExistence type="predicted"/>
<feature type="compositionally biased region" description="Basic and acidic residues" evidence="7">
    <location>
        <begin position="1026"/>
        <end position="1035"/>
    </location>
</feature>
<dbReference type="PANTHER" id="PTHR45641:SF19">
    <property type="entry name" value="NEPHROCYSTIN-3"/>
    <property type="match status" value="1"/>
</dbReference>
<organism evidence="9 10">
    <name type="scientific">Archangium minus</name>
    <dbReference type="NCBI Taxonomy" id="83450"/>
    <lineage>
        <taxon>Bacteria</taxon>
        <taxon>Pseudomonadati</taxon>
        <taxon>Myxococcota</taxon>
        <taxon>Myxococcia</taxon>
        <taxon>Myxococcales</taxon>
        <taxon>Cystobacterineae</taxon>
        <taxon>Archangiaceae</taxon>
        <taxon>Archangium</taxon>
    </lineage>
</organism>
<feature type="repeat" description="TPR" evidence="5">
    <location>
        <begin position="764"/>
        <end position="797"/>
    </location>
</feature>
<dbReference type="InterPro" id="IPR019734">
    <property type="entry name" value="TPR_rpt"/>
</dbReference>
<dbReference type="RefSeq" id="WP_395809235.1">
    <property type="nucleotide sequence ID" value="NZ_CP043494.1"/>
</dbReference>
<dbReference type="Gene3D" id="3.30.200.20">
    <property type="entry name" value="Phosphorylase Kinase, domain 1"/>
    <property type="match status" value="1"/>
</dbReference>
<feature type="region of interest" description="Disordered" evidence="7">
    <location>
        <begin position="1026"/>
        <end position="1047"/>
    </location>
</feature>
<feature type="repeat" description="TPR" evidence="5">
    <location>
        <begin position="848"/>
        <end position="881"/>
    </location>
</feature>
<dbReference type="Proteomes" id="UP001611383">
    <property type="component" value="Chromosome"/>
</dbReference>
<evidence type="ECO:0000256" key="3">
    <source>
        <dbReference type="ARBA" id="ARBA00022803"/>
    </source>
</evidence>
<feature type="binding site" evidence="6">
    <location>
        <position position="100"/>
    </location>
    <ligand>
        <name>ATP</name>
        <dbReference type="ChEBI" id="CHEBI:30616"/>
    </ligand>
</feature>
<dbReference type="InterPro" id="IPR000719">
    <property type="entry name" value="Prot_kinase_dom"/>
</dbReference>
<evidence type="ECO:0000256" key="4">
    <source>
        <dbReference type="ARBA" id="ARBA00022840"/>
    </source>
</evidence>
<dbReference type="Pfam" id="PF13424">
    <property type="entry name" value="TPR_12"/>
    <property type="match status" value="3"/>
</dbReference>